<evidence type="ECO:0000256" key="5">
    <source>
        <dbReference type="SAM" id="Phobius"/>
    </source>
</evidence>
<feature type="transmembrane region" description="Helical" evidence="5">
    <location>
        <begin position="20"/>
        <end position="43"/>
    </location>
</feature>
<feature type="domain" description="ABC transmembrane type-1" evidence="6">
    <location>
        <begin position="22"/>
        <end position="259"/>
    </location>
</feature>
<organism evidence="7 8">
    <name type="scientific">Fuscovulum blasticum DSM 2131</name>
    <dbReference type="NCBI Taxonomy" id="1188250"/>
    <lineage>
        <taxon>Bacteria</taxon>
        <taxon>Pseudomonadati</taxon>
        <taxon>Pseudomonadota</taxon>
        <taxon>Alphaproteobacteria</taxon>
        <taxon>Rhodobacterales</taxon>
        <taxon>Paracoccaceae</taxon>
        <taxon>Pseudogemmobacter</taxon>
    </lineage>
</organism>
<dbReference type="GO" id="GO:0005886">
    <property type="term" value="C:plasma membrane"/>
    <property type="evidence" value="ECO:0007669"/>
    <property type="project" value="UniProtKB-SubCell"/>
</dbReference>
<evidence type="ECO:0000256" key="3">
    <source>
        <dbReference type="ARBA" id="ARBA00022989"/>
    </source>
</evidence>
<evidence type="ECO:0000256" key="4">
    <source>
        <dbReference type="ARBA" id="ARBA00023136"/>
    </source>
</evidence>
<evidence type="ECO:0000256" key="1">
    <source>
        <dbReference type="ARBA" id="ARBA00004651"/>
    </source>
</evidence>
<dbReference type="InterPro" id="IPR036640">
    <property type="entry name" value="ABC1_TM_sf"/>
</dbReference>
<dbReference type="SUPFAM" id="SSF90123">
    <property type="entry name" value="ABC transporter transmembrane region"/>
    <property type="match status" value="1"/>
</dbReference>
<dbReference type="AlphaFoldDB" id="A0A2T4J7D2"/>
<reference evidence="7 8" key="1">
    <citation type="submission" date="2018-03" db="EMBL/GenBank/DDBJ databases">
        <title>Rhodobacter blasticus.</title>
        <authorList>
            <person name="Meyer T.E."/>
            <person name="Miller S."/>
            <person name="Lodha T."/>
            <person name="Gandham S."/>
            <person name="Chintalapati S."/>
            <person name="Chintalapati V.R."/>
        </authorList>
    </citation>
    <scope>NUCLEOTIDE SEQUENCE [LARGE SCALE GENOMIC DNA]</scope>
    <source>
        <strain evidence="7 8">DSM 2131</strain>
    </source>
</reference>
<feature type="transmembrane region" description="Helical" evidence="5">
    <location>
        <begin position="55"/>
        <end position="75"/>
    </location>
</feature>
<sequence length="259" mass="26744">MTTNPTVCALTAARRPLRPALAAALGFSAVVNLLMLTPALYMLQVYDRVLVSRSVPTLLALSLIAACLFIALGLLDHARARILARIGTRLQVGLQDRVFAAALRRGAVAPRAPAATEDDLDAYVRPWATPLAPALADLPWAPVFLLALFAFHPAMGALALAGGVALAACALASQHSTATAQARAITAAQAAATLAARLREGSGGPAPAARWRSLRLTALEQAARAADAAGGWAAASRAVRLALQSAMLGLGAWLVLRNS</sequence>
<dbReference type="Proteomes" id="UP000241362">
    <property type="component" value="Unassembled WGS sequence"/>
</dbReference>
<gene>
    <name evidence="7" type="ORF">C5F44_13105</name>
</gene>
<feature type="transmembrane region" description="Helical" evidence="5">
    <location>
        <begin position="140"/>
        <end position="173"/>
    </location>
</feature>
<name>A0A2T4J7D2_FUSBL</name>
<dbReference type="GO" id="GO:0005524">
    <property type="term" value="F:ATP binding"/>
    <property type="evidence" value="ECO:0007669"/>
    <property type="project" value="InterPro"/>
</dbReference>
<dbReference type="GO" id="GO:0140359">
    <property type="term" value="F:ABC-type transporter activity"/>
    <property type="evidence" value="ECO:0007669"/>
    <property type="project" value="InterPro"/>
</dbReference>
<feature type="non-terminal residue" evidence="7">
    <location>
        <position position="259"/>
    </location>
</feature>
<dbReference type="PROSITE" id="PS50929">
    <property type="entry name" value="ABC_TM1F"/>
    <property type="match status" value="1"/>
</dbReference>
<accession>A0A2T4J7D2</accession>
<dbReference type="Gene3D" id="1.20.1560.10">
    <property type="entry name" value="ABC transporter type 1, transmembrane domain"/>
    <property type="match status" value="1"/>
</dbReference>
<evidence type="ECO:0000259" key="6">
    <source>
        <dbReference type="PROSITE" id="PS50929"/>
    </source>
</evidence>
<evidence type="ECO:0000313" key="8">
    <source>
        <dbReference type="Proteomes" id="UP000241362"/>
    </source>
</evidence>
<protein>
    <submittedName>
        <fullName evidence="7">Type I secretion system permease/ATPase</fullName>
    </submittedName>
</protein>
<evidence type="ECO:0000256" key="2">
    <source>
        <dbReference type="ARBA" id="ARBA00022692"/>
    </source>
</evidence>
<comment type="subcellular location">
    <subcellularLocation>
        <location evidence="1">Cell membrane</location>
        <topology evidence="1">Multi-pass membrane protein</topology>
    </subcellularLocation>
</comment>
<keyword evidence="8" id="KW-1185">Reference proteome</keyword>
<keyword evidence="4 5" id="KW-0472">Membrane</keyword>
<evidence type="ECO:0000313" key="7">
    <source>
        <dbReference type="EMBL" id="PTE13727.1"/>
    </source>
</evidence>
<proteinExistence type="predicted"/>
<dbReference type="InterPro" id="IPR011527">
    <property type="entry name" value="ABC1_TM_dom"/>
</dbReference>
<dbReference type="EMBL" id="PZKE01000012">
    <property type="protein sequence ID" value="PTE13727.1"/>
    <property type="molecule type" value="Genomic_DNA"/>
</dbReference>
<comment type="caution">
    <text evidence="7">The sequence shown here is derived from an EMBL/GenBank/DDBJ whole genome shotgun (WGS) entry which is preliminary data.</text>
</comment>
<keyword evidence="3 5" id="KW-1133">Transmembrane helix</keyword>
<keyword evidence="2 5" id="KW-0812">Transmembrane</keyword>